<dbReference type="PANTHER" id="PTHR48101:SF1">
    <property type="entry name" value="METHYLMALONYL-COA MUTASE, LARGE SUBUNIT"/>
    <property type="match status" value="1"/>
</dbReference>
<sequence length="276" mass="30395">DKAYQTPDELSERLARNQQLLLKEESHFDKVVDPAAGSYYIENLTVSIAKQAWDIFLKVEDVGGFYAAIKSGSIQKDINESGKAHRKAVAQRREILLGTNQYPNFIEKAGDKKPVTSCPCCSQEREKDVETLNFNRMASEFEALRLETEASGKRPKAFMLTIGNLVMRQARAQFSCNFLGCAGYEVIDNLGFDTVEAGVEAALAAKADIVVLCSSDDEYAEYAVPAFKALNGRAVFIVAGAPACTEDLQANGITNFINVRSNVLDTLKEYNAQLLK</sequence>
<proteinExistence type="inferred from homology"/>
<dbReference type="CDD" id="cd02065">
    <property type="entry name" value="B12-binding_like"/>
    <property type="match status" value="1"/>
</dbReference>
<dbReference type="Gene3D" id="3.20.20.240">
    <property type="entry name" value="Methylmalonyl-CoA mutase"/>
    <property type="match status" value="1"/>
</dbReference>
<comment type="similarity">
    <text evidence="2">Belongs to the methylmalonyl-CoA mutase family.</text>
</comment>
<dbReference type="GO" id="GO:0031419">
    <property type="term" value="F:cobalamin binding"/>
    <property type="evidence" value="ECO:0007669"/>
    <property type="project" value="UniProtKB-KW"/>
</dbReference>
<dbReference type="GO" id="GO:0046872">
    <property type="term" value="F:metal ion binding"/>
    <property type="evidence" value="ECO:0007669"/>
    <property type="project" value="InterPro"/>
</dbReference>
<dbReference type="AlphaFoldDB" id="A0A5J4PX29"/>
<keyword evidence="5" id="KW-0170">Cobalt</keyword>
<name>A0A5J4PX29_9ZZZZ</name>
<dbReference type="InterPro" id="IPR006099">
    <property type="entry name" value="MeMalonylCoA_mutase_a/b_cat"/>
</dbReference>
<evidence type="ECO:0000256" key="3">
    <source>
        <dbReference type="ARBA" id="ARBA00022628"/>
    </source>
</evidence>
<evidence type="ECO:0000256" key="1">
    <source>
        <dbReference type="ARBA" id="ARBA00001922"/>
    </source>
</evidence>
<keyword evidence="3" id="KW-0846">Cobalamin</keyword>
<dbReference type="InterPro" id="IPR016176">
    <property type="entry name" value="Cbl-dep_enz_cat"/>
</dbReference>
<comment type="cofactor">
    <cofactor evidence="1">
        <name>adenosylcob(III)alamin</name>
        <dbReference type="ChEBI" id="CHEBI:18408"/>
    </cofactor>
</comment>
<dbReference type="PANTHER" id="PTHR48101">
    <property type="entry name" value="METHYLMALONYL-COA MUTASE, MITOCHONDRIAL-RELATED"/>
    <property type="match status" value="1"/>
</dbReference>
<dbReference type="InterPro" id="IPR036724">
    <property type="entry name" value="Cobalamin-bd_sf"/>
</dbReference>
<dbReference type="SUPFAM" id="SSF51703">
    <property type="entry name" value="Cobalamin (vitamin B12)-dependent enzymes"/>
    <property type="match status" value="1"/>
</dbReference>
<comment type="caution">
    <text evidence="7">The sequence shown here is derived from an EMBL/GenBank/DDBJ whole genome shotgun (WGS) entry which is preliminary data.</text>
</comment>
<evidence type="ECO:0000313" key="7">
    <source>
        <dbReference type="EMBL" id="KAA6313612.1"/>
    </source>
</evidence>
<reference evidence="7" key="1">
    <citation type="submission" date="2019-03" db="EMBL/GenBank/DDBJ databases">
        <title>Single cell metagenomics reveals metabolic interactions within the superorganism composed of flagellate Streblomastix strix and complex community of Bacteroidetes bacteria on its surface.</title>
        <authorList>
            <person name="Treitli S.C."/>
            <person name="Kolisko M."/>
            <person name="Husnik F."/>
            <person name="Keeling P."/>
            <person name="Hampl V."/>
        </authorList>
    </citation>
    <scope>NUCLEOTIDE SEQUENCE</scope>
    <source>
        <strain evidence="7">STM</strain>
    </source>
</reference>
<evidence type="ECO:0000256" key="5">
    <source>
        <dbReference type="ARBA" id="ARBA00023285"/>
    </source>
</evidence>
<evidence type="ECO:0000256" key="2">
    <source>
        <dbReference type="ARBA" id="ARBA00008465"/>
    </source>
</evidence>
<evidence type="ECO:0000259" key="6">
    <source>
        <dbReference type="Pfam" id="PF01642"/>
    </source>
</evidence>
<dbReference type="EC" id="5.4.99.2" evidence="7"/>
<evidence type="ECO:0000256" key="4">
    <source>
        <dbReference type="ARBA" id="ARBA00023235"/>
    </source>
</evidence>
<accession>A0A5J4PX29</accession>
<keyword evidence="4 7" id="KW-0413">Isomerase</keyword>
<dbReference type="Pfam" id="PF01642">
    <property type="entry name" value="MM_CoA_mutase"/>
    <property type="match status" value="1"/>
</dbReference>
<dbReference type="EMBL" id="SNRY01005987">
    <property type="protein sequence ID" value="KAA6313612.1"/>
    <property type="molecule type" value="Genomic_DNA"/>
</dbReference>
<organism evidence="7">
    <name type="scientific">termite gut metagenome</name>
    <dbReference type="NCBI Taxonomy" id="433724"/>
    <lineage>
        <taxon>unclassified sequences</taxon>
        <taxon>metagenomes</taxon>
        <taxon>organismal metagenomes</taxon>
    </lineage>
</organism>
<dbReference type="GO" id="GO:0004494">
    <property type="term" value="F:methylmalonyl-CoA mutase activity"/>
    <property type="evidence" value="ECO:0007669"/>
    <property type="project" value="UniProtKB-EC"/>
</dbReference>
<dbReference type="SUPFAM" id="SSF52242">
    <property type="entry name" value="Cobalamin (vitamin B12)-binding domain"/>
    <property type="match status" value="1"/>
</dbReference>
<dbReference type="Gene3D" id="3.40.50.280">
    <property type="entry name" value="Cobalamin-binding domain"/>
    <property type="match status" value="1"/>
</dbReference>
<gene>
    <name evidence="7" type="ORF">EZS27_035640</name>
</gene>
<feature type="non-terminal residue" evidence="7">
    <location>
        <position position="1"/>
    </location>
</feature>
<protein>
    <submittedName>
        <fullName evidence="7">Methylmalonyl-CoA mutase</fullName>
        <ecNumber evidence="7">5.4.99.2</ecNumber>
    </submittedName>
</protein>
<feature type="domain" description="Methylmalonyl-CoA mutase alpha/beta chain catalytic" evidence="6">
    <location>
        <begin position="1"/>
        <end position="142"/>
    </location>
</feature>